<dbReference type="Proteomes" id="UP001150925">
    <property type="component" value="Unassembled WGS sequence"/>
</dbReference>
<dbReference type="AlphaFoldDB" id="A0A9W8E5A4"/>
<dbReference type="EMBL" id="JANBPY010000006">
    <property type="protein sequence ID" value="KAJ1970081.1"/>
    <property type="molecule type" value="Genomic_DNA"/>
</dbReference>
<sequence>MDGYHWPRAVLETFPDPEETLRRRGAPHTFDAASFLALVQAIRQPLVLGGHPAAIHGPTFDHAIKDPVPNGVTIIQSHRLVVFEGLYIQLQSTPIWEEIPPLMDEQWWVECPESTCRERLINRHITSGICKNSVDAAHRADTNDIVNGRFVLKHRIVAVTNILYNG</sequence>
<dbReference type="InterPro" id="IPR027417">
    <property type="entry name" value="P-loop_NTPase"/>
</dbReference>
<protein>
    <recommendedName>
        <fullName evidence="3">Phosphoribulokinase</fullName>
    </recommendedName>
</protein>
<name>A0A9W8E5A4_9FUNG</name>
<evidence type="ECO:0008006" key="3">
    <source>
        <dbReference type="Google" id="ProtNLM"/>
    </source>
</evidence>
<gene>
    <name evidence="1" type="ORF">IWQ62_000187</name>
</gene>
<dbReference type="OrthoDB" id="6362633at2759"/>
<organism evidence="1 2">
    <name type="scientific">Dispira parvispora</name>
    <dbReference type="NCBI Taxonomy" id="1520584"/>
    <lineage>
        <taxon>Eukaryota</taxon>
        <taxon>Fungi</taxon>
        <taxon>Fungi incertae sedis</taxon>
        <taxon>Zoopagomycota</taxon>
        <taxon>Kickxellomycotina</taxon>
        <taxon>Dimargaritomycetes</taxon>
        <taxon>Dimargaritales</taxon>
        <taxon>Dimargaritaceae</taxon>
        <taxon>Dispira</taxon>
    </lineage>
</organism>
<reference evidence="1" key="1">
    <citation type="submission" date="2022-07" db="EMBL/GenBank/DDBJ databases">
        <title>Phylogenomic reconstructions and comparative analyses of Kickxellomycotina fungi.</title>
        <authorList>
            <person name="Reynolds N.K."/>
            <person name="Stajich J.E."/>
            <person name="Barry K."/>
            <person name="Grigoriev I.V."/>
            <person name="Crous P."/>
            <person name="Smith M.E."/>
        </authorList>
    </citation>
    <scope>NUCLEOTIDE SEQUENCE</scope>
    <source>
        <strain evidence="1">RSA 1196</strain>
    </source>
</reference>
<proteinExistence type="predicted"/>
<dbReference type="SUPFAM" id="SSF52540">
    <property type="entry name" value="P-loop containing nucleoside triphosphate hydrolases"/>
    <property type="match status" value="1"/>
</dbReference>
<accession>A0A9W8E5A4</accession>
<dbReference type="Gene3D" id="3.40.50.300">
    <property type="entry name" value="P-loop containing nucleotide triphosphate hydrolases"/>
    <property type="match status" value="1"/>
</dbReference>
<evidence type="ECO:0000313" key="2">
    <source>
        <dbReference type="Proteomes" id="UP001150925"/>
    </source>
</evidence>
<keyword evidence="2" id="KW-1185">Reference proteome</keyword>
<evidence type="ECO:0000313" key="1">
    <source>
        <dbReference type="EMBL" id="KAJ1970081.1"/>
    </source>
</evidence>
<comment type="caution">
    <text evidence="1">The sequence shown here is derived from an EMBL/GenBank/DDBJ whole genome shotgun (WGS) entry which is preliminary data.</text>
</comment>